<comment type="caution">
    <text evidence="3">The sequence shown here is derived from an EMBL/GenBank/DDBJ whole genome shotgun (WGS) entry which is preliminary data.</text>
</comment>
<dbReference type="Pfam" id="PF16761">
    <property type="entry name" value="Clr2_transil"/>
    <property type="match status" value="1"/>
</dbReference>
<dbReference type="PANTHER" id="PTHR38046">
    <property type="entry name" value="CRYPTIC LOCI REGULATOR 2"/>
    <property type="match status" value="1"/>
</dbReference>
<dbReference type="InterPro" id="IPR031915">
    <property type="entry name" value="Clr2_N"/>
</dbReference>
<proteinExistence type="predicted"/>
<dbReference type="AlphaFoldDB" id="A0A8H6YEG0"/>
<dbReference type="InterPro" id="IPR038986">
    <property type="entry name" value="Clr2"/>
</dbReference>
<evidence type="ECO:0000313" key="3">
    <source>
        <dbReference type="EMBL" id="KAF7356540.1"/>
    </source>
</evidence>
<dbReference type="EMBL" id="JACAZI010000007">
    <property type="protein sequence ID" value="KAF7356540.1"/>
    <property type="molecule type" value="Genomic_DNA"/>
</dbReference>
<feature type="domain" description="Cryptic loci regulator 2 N-terminal" evidence="2">
    <location>
        <begin position="87"/>
        <end position="148"/>
    </location>
</feature>
<organism evidence="3 4">
    <name type="scientific">Mycena venus</name>
    <dbReference type="NCBI Taxonomy" id="2733690"/>
    <lineage>
        <taxon>Eukaryota</taxon>
        <taxon>Fungi</taxon>
        <taxon>Dikarya</taxon>
        <taxon>Basidiomycota</taxon>
        <taxon>Agaricomycotina</taxon>
        <taxon>Agaricomycetes</taxon>
        <taxon>Agaricomycetidae</taxon>
        <taxon>Agaricales</taxon>
        <taxon>Marasmiineae</taxon>
        <taxon>Mycenaceae</taxon>
        <taxon>Mycena</taxon>
    </lineage>
</organism>
<accession>A0A8H6YEG0</accession>
<feature type="compositionally biased region" description="Basic and acidic residues" evidence="1">
    <location>
        <begin position="176"/>
        <end position="185"/>
    </location>
</feature>
<dbReference type="PANTHER" id="PTHR38046:SF1">
    <property type="entry name" value="CRYPTIC LOCI REGULATOR 2"/>
    <property type="match status" value="1"/>
</dbReference>
<dbReference type="GO" id="GO:0030466">
    <property type="term" value="P:silent mating-type cassette heterochromatin formation"/>
    <property type="evidence" value="ECO:0007669"/>
    <property type="project" value="TreeGrafter"/>
</dbReference>
<feature type="region of interest" description="Disordered" evidence="1">
    <location>
        <begin position="381"/>
        <end position="400"/>
    </location>
</feature>
<evidence type="ECO:0000313" key="4">
    <source>
        <dbReference type="Proteomes" id="UP000620124"/>
    </source>
</evidence>
<dbReference type="GO" id="GO:0070824">
    <property type="term" value="C:SHREC complex"/>
    <property type="evidence" value="ECO:0007669"/>
    <property type="project" value="InterPro"/>
</dbReference>
<evidence type="ECO:0000256" key="1">
    <source>
        <dbReference type="SAM" id="MobiDB-lite"/>
    </source>
</evidence>
<feature type="region of interest" description="Disordered" evidence="1">
    <location>
        <begin position="156"/>
        <end position="185"/>
    </location>
</feature>
<keyword evidence="4" id="KW-1185">Reference proteome</keyword>
<name>A0A8H6YEG0_9AGAR</name>
<gene>
    <name evidence="3" type="ORF">MVEN_00987600</name>
</gene>
<dbReference type="Proteomes" id="UP000620124">
    <property type="component" value="Unassembled WGS sequence"/>
</dbReference>
<feature type="region of interest" description="Disordered" evidence="1">
    <location>
        <begin position="1"/>
        <end position="36"/>
    </location>
</feature>
<evidence type="ECO:0000259" key="2">
    <source>
        <dbReference type="Pfam" id="PF16761"/>
    </source>
</evidence>
<sequence>MPRHSDFGTRNHSAKHALPDDPAYIDFPRSDGDSDAWPKNTTRVVDAEGCVNYMQPVGLDESLSIKWRVGVADIMASEMKLPGKKPYVLRDWPTGYRMFDHHKGKAANPRHDAYLFGSKSKFRSVPEFAPHAIWLMGDGSVPCNCKYCTKKPQREISSAMGLRTSSSPSPSRPVRPKPEKEKELKKEVLTKPRLADRLQSHKTYAAVQKVLNLPKVSPHIQTKNIMLVERNNNLRDACRPISEGSIPRWFREGELVWCALETPIVKPELGGDTIKLWPAIIDEVKLRIDPQSLPHEPVSADEVSTPWVARQSTAYKVQFLAIQRSYLLPDTMIASQLSGFWCLTDDWEAKLALPPAVRPPPPPSSLQSAIELAGNNNANIYSSISSGPRGQGPPPPPPRIVNQTRFQGLWWGGERIWADDLVRLKVPRSCLAPQGAQHIFAPSGPGNKSRLLAESRGKDPTLYGAGSRGVFMKIDTIFIVDGVGKRECRVTGMLYELADIDWEDPNLPRNVESISSNGVPATAVKLPNPSSFRGLLCTAARPQCLISGRYYPRILQHPLMKPTLNEVIPLDRDSMISVGHIWALEGLFAGYKNAVDPTFYKASREKMVSAASEEAMVAIQQHIDDRRQMMDVDD</sequence>
<dbReference type="OrthoDB" id="2421327at2759"/>
<protein>
    <submittedName>
        <fullName evidence="3">Actin-related protein 8</fullName>
    </submittedName>
</protein>
<dbReference type="GO" id="GO:0033553">
    <property type="term" value="C:rDNA heterochromatin"/>
    <property type="evidence" value="ECO:0007669"/>
    <property type="project" value="TreeGrafter"/>
</dbReference>
<reference evidence="3" key="1">
    <citation type="submission" date="2020-05" db="EMBL/GenBank/DDBJ databases">
        <title>Mycena genomes resolve the evolution of fungal bioluminescence.</title>
        <authorList>
            <person name="Tsai I.J."/>
        </authorList>
    </citation>
    <scope>NUCLEOTIDE SEQUENCE</scope>
    <source>
        <strain evidence="3">CCC161011</strain>
    </source>
</reference>
<dbReference type="GO" id="GO:0031934">
    <property type="term" value="C:mating-type region heterochromatin"/>
    <property type="evidence" value="ECO:0007669"/>
    <property type="project" value="TreeGrafter"/>
</dbReference>